<dbReference type="Proteomes" id="UP000515154">
    <property type="component" value="Unplaced"/>
</dbReference>
<dbReference type="PANTHER" id="PTHR43394:SF1">
    <property type="entry name" value="ATP-BINDING CASSETTE SUB-FAMILY B MEMBER 10, MITOCHONDRIAL"/>
    <property type="match status" value="1"/>
</dbReference>
<evidence type="ECO:0000313" key="4">
    <source>
        <dbReference type="Proteomes" id="UP000515154"/>
    </source>
</evidence>
<dbReference type="PROSITE" id="PS00211">
    <property type="entry name" value="ABC_TRANSPORTER_1"/>
    <property type="match status" value="1"/>
</dbReference>
<dbReference type="Gene3D" id="3.40.50.300">
    <property type="entry name" value="P-loop containing nucleotide triphosphate hydrolases"/>
    <property type="match status" value="1"/>
</dbReference>
<keyword evidence="4" id="KW-1185">Reference proteome</keyword>
<keyword evidence="2" id="KW-0067">ATP-binding</keyword>
<dbReference type="SMART" id="SM00382">
    <property type="entry name" value="AAA"/>
    <property type="match status" value="1"/>
</dbReference>
<dbReference type="AlphaFoldDB" id="A0A6P7TTS0"/>
<dbReference type="PANTHER" id="PTHR43394">
    <property type="entry name" value="ATP-DEPENDENT PERMEASE MDL1, MITOCHONDRIAL"/>
    <property type="match status" value="1"/>
</dbReference>
<gene>
    <name evidence="5" type="primary">LOC115228790</name>
</gene>
<organism evidence="4 5">
    <name type="scientific">Octopus sinensis</name>
    <name type="common">East Asian common octopus</name>
    <dbReference type="NCBI Taxonomy" id="2607531"/>
    <lineage>
        <taxon>Eukaryota</taxon>
        <taxon>Metazoa</taxon>
        <taxon>Spiralia</taxon>
        <taxon>Lophotrochozoa</taxon>
        <taxon>Mollusca</taxon>
        <taxon>Cephalopoda</taxon>
        <taxon>Coleoidea</taxon>
        <taxon>Octopodiformes</taxon>
        <taxon>Octopoda</taxon>
        <taxon>Incirrata</taxon>
        <taxon>Octopodidae</taxon>
        <taxon>Octopus</taxon>
    </lineage>
</organism>
<evidence type="ECO:0000256" key="2">
    <source>
        <dbReference type="ARBA" id="ARBA00022840"/>
    </source>
</evidence>
<dbReference type="GO" id="GO:0005524">
    <property type="term" value="F:ATP binding"/>
    <property type="evidence" value="ECO:0007669"/>
    <property type="project" value="UniProtKB-KW"/>
</dbReference>
<dbReference type="GO" id="GO:0005743">
    <property type="term" value="C:mitochondrial inner membrane"/>
    <property type="evidence" value="ECO:0007669"/>
    <property type="project" value="TreeGrafter"/>
</dbReference>
<dbReference type="GO" id="GO:0015421">
    <property type="term" value="F:ABC-type oligopeptide transporter activity"/>
    <property type="evidence" value="ECO:0007669"/>
    <property type="project" value="TreeGrafter"/>
</dbReference>
<sequence>MSYIYTIGCYAERLAYRLKHCVFANILKRETAFFDLNRSGELFLEEGEWPGGGRVIPPYELHGNITMNHVAFSYPSRNEAVFENLSLNIPAGSVVALVGESGGGKSTIVSLIERLYDVDSGSVTLDGCDIKDLDLKWLRGQVIGYEPCLFATSIFENIRFGNPSATDLQVVQAAQMADAHEFITAFPNGYSTMVGEEGHFLSGGQKQRIAIARALIKNPSVLIFDEATSALDSEAEKAIFKSIENISAGL</sequence>
<dbReference type="KEGG" id="osn:115228790"/>
<dbReference type="InterPro" id="IPR003593">
    <property type="entry name" value="AAA+_ATPase"/>
</dbReference>
<evidence type="ECO:0000313" key="5">
    <source>
        <dbReference type="RefSeq" id="XP_029655138.1"/>
    </source>
</evidence>
<feature type="domain" description="ABC transporter" evidence="3">
    <location>
        <begin position="65"/>
        <end position="250"/>
    </location>
</feature>
<dbReference type="SUPFAM" id="SSF52540">
    <property type="entry name" value="P-loop containing nucleoside triphosphate hydrolases"/>
    <property type="match status" value="1"/>
</dbReference>
<dbReference type="PROSITE" id="PS50893">
    <property type="entry name" value="ABC_TRANSPORTER_2"/>
    <property type="match status" value="1"/>
</dbReference>
<dbReference type="InterPro" id="IPR039421">
    <property type="entry name" value="Type_1_exporter"/>
</dbReference>
<keyword evidence="1" id="KW-0547">Nucleotide-binding</keyword>
<dbReference type="InterPro" id="IPR003439">
    <property type="entry name" value="ABC_transporter-like_ATP-bd"/>
</dbReference>
<dbReference type="InterPro" id="IPR027417">
    <property type="entry name" value="P-loop_NTPase"/>
</dbReference>
<evidence type="ECO:0000259" key="3">
    <source>
        <dbReference type="PROSITE" id="PS50893"/>
    </source>
</evidence>
<name>A0A6P7TTS0_9MOLL</name>
<evidence type="ECO:0000256" key="1">
    <source>
        <dbReference type="ARBA" id="ARBA00022741"/>
    </source>
</evidence>
<dbReference type="GO" id="GO:0090374">
    <property type="term" value="P:oligopeptide export from mitochondrion"/>
    <property type="evidence" value="ECO:0007669"/>
    <property type="project" value="TreeGrafter"/>
</dbReference>
<proteinExistence type="predicted"/>
<dbReference type="InterPro" id="IPR017871">
    <property type="entry name" value="ABC_transporter-like_CS"/>
</dbReference>
<reference evidence="5" key="1">
    <citation type="submission" date="2025-08" db="UniProtKB">
        <authorList>
            <consortium name="RefSeq"/>
        </authorList>
    </citation>
    <scope>IDENTIFICATION</scope>
</reference>
<dbReference type="Pfam" id="PF00005">
    <property type="entry name" value="ABC_tran"/>
    <property type="match status" value="1"/>
</dbReference>
<dbReference type="GO" id="GO:0016887">
    <property type="term" value="F:ATP hydrolysis activity"/>
    <property type="evidence" value="ECO:0007669"/>
    <property type="project" value="InterPro"/>
</dbReference>
<dbReference type="RefSeq" id="XP_029655138.1">
    <property type="nucleotide sequence ID" value="XM_029799278.2"/>
</dbReference>
<protein>
    <submittedName>
        <fullName evidence="5">Mitochondrial potassium channel ATP-binding subunit-like</fullName>
    </submittedName>
</protein>
<accession>A0A6P7TTS0</accession>